<reference evidence="1" key="1">
    <citation type="submission" date="2019-11" db="EMBL/GenBank/DDBJ databases">
        <title>Acidithiobacillus ferrianus sp. nov.: a facultatively anaerobic and extremely acidophilic chemolithoautotroph.</title>
        <authorList>
            <person name="Norris P.R."/>
            <person name="Falagan C."/>
            <person name="Moya-Beltran A."/>
            <person name="Castro M."/>
            <person name="Quatrini R."/>
            <person name="Johnson D.B."/>
        </authorList>
    </citation>
    <scope>NUCLEOTIDE SEQUENCE [LARGE SCALE GENOMIC DNA]</scope>
    <source>
        <strain evidence="1">MG</strain>
    </source>
</reference>
<accession>A0A845U9N9</accession>
<dbReference type="EMBL" id="WNJL01000011">
    <property type="protein sequence ID" value="NDU41400.1"/>
    <property type="molecule type" value="Genomic_DNA"/>
</dbReference>
<evidence type="ECO:0000313" key="1">
    <source>
        <dbReference type="EMBL" id="NDU41400.1"/>
    </source>
</evidence>
<gene>
    <name evidence="1" type="ORF">GL267_01720</name>
</gene>
<dbReference type="AlphaFoldDB" id="A0A845U9N9"/>
<name>A0A845U9N9_9PROT</name>
<organism evidence="1">
    <name type="scientific">Acidithiobacillus ferrianus</name>
    <dbReference type="NCBI Taxonomy" id="2678518"/>
    <lineage>
        <taxon>Bacteria</taxon>
        <taxon>Pseudomonadati</taxon>
        <taxon>Pseudomonadota</taxon>
        <taxon>Acidithiobacillia</taxon>
        <taxon>Acidithiobacillales</taxon>
        <taxon>Acidithiobacillaceae</taxon>
        <taxon>Acidithiobacillus</taxon>
    </lineage>
</organism>
<proteinExistence type="predicted"/>
<dbReference type="RefSeq" id="WP_163095923.1">
    <property type="nucleotide sequence ID" value="NZ_CP127523.1"/>
</dbReference>
<protein>
    <submittedName>
        <fullName evidence="1">Uncharacterized protein</fullName>
    </submittedName>
</protein>
<sequence length="47" mass="5188">MSIENRMKPKGPSSITSFVVTVAMSPNRKRSEKIKAALIQTVRKLGT</sequence>
<comment type="caution">
    <text evidence="1">The sequence shown here is derived from an EMBL/GenBank/DDBJ whole genome shotgun (WGS) entry which is preliminary data.</text>
</comment>